<dbReference type="Pfam" id="PF13377">
    <property type="entry name" value="Peripla_BP_3"/>
    <property type="match status" value="1"/>
</dbReference>
<dbReference type="InterPro" id="IPR010982">
    <property type="entry name" value="Lambda_DNA-bd_dom_sf"/>
</dbReference>
<evidence type="ECO:0000256" key="2">
    <source>
        <dbReference type="ARBA" id="ARBA00023125"/>
    </source>
</evidence>
<evidence type="ECO:0000259" key="4">
    <source>
        <dbReference type="PROSITE" id="PS50932"/>
    </source>
</evidence>
<dbReference type="RefSeq" id="WP_129217182.1">
    <property type="nucleotide sequence ID" value="NZ_QYBC01000001.1"/>
</dbReference>
<dbReference type="PROSITE" id="PS50932">
    <property type="entry name" value="HTH_LACI_2"/>
    <property type="match status" value="1"/>
</dbReference>
<dbReference type="GO" id="GO:0003700">
    <property type="term" value="F:DNA-binding transcription factor activity"/>
    <property type="evidence" value="ECO:0007669"/>
    <property type="project" value="TreeGrafter"/>
</dbReference>
<dbReference type="InterPro" id="IPR028082">
    <property type="entry name" value="Peripla_BP_I"/>
</dbReference>
<evidence type="ECO:0000256" key="3">
    <source>
        <dbReference type="ARBA" id="ARBA00023163"/>
    </source>
</evidence>
<keyword evidence="6" id="KW-1185">Reference proteome</keyword>
<dbReference type="InterPro" id="IPR000843">
    <property type="entry name" value="HTH_LacI"/>
</dbReference>
<proteinExistence type="predicted"/>
<accession>A0A4Q2RJH4</accession>
<keyword evidence="3" id="KW-0804">Transcription</keyword>
<dbReference type="PANTHER" id="PTHR30146:SF109">
    <property type="entry name" value="HTH-TYPE TRANSCRIPTIONAL REGULATOR GALS"/>
    <property type="match status" value="1"/>
</dbReference>
<dbReference type="Gene3D" id="1.10.260.40">
    <property type="entry name" value="lambda repressor-like DNA-binding domains"/>
    <property type="match status" value="1"/>
</dbReference>
<evidence type="ECO:0000256" key="1">
    <source>
        <dbReference type="ARBA" id="ARBA00023015"/>
    </source>
</evidence>
<dbReference type="CDD" id="cd01392">
    <property type="entry name" value="HTH_LacI"/>
    <property type="match status" value="1"/>
</dbReference>
<dbReference type="AlphaFoldDB" id="A0A4Q2RJH4"/>
<evidence type="ECO:0000313" key="6">
    <source>
        <dbReference type="Proteomes" id="UP000289411"/>
    </source>
</evidence>
<dbReference type="GO" id="GO:0000976">
    <property type="term" value="F:transcription cis-regulatory region binding"/>
    <property type="evidence" value="ECO:0007669"/>
    <property type="project" value="TreeGrafter"/>
</dbReference>
<dbReference type="PANTHER" id="PTHR30146">
    <property type="entry name" value="LACI-RELATED TRANSCRIPTIONAL REPRESSOR"/>
    <property type="match status" value="1"/>
</dbReference>
<dbReference type="OrthoDB" id="8433438at2"/>
<dbReference type="CDD" id="cd06267">
    <property type="entry name" value="PBP1_LacI_sugar_binding-like"/>
    <property type="match status" value="1"/>
</dbReference>
<feature type="domain" description="HTH lacI-type" evidence="4">
    <location>
        <begin position="6"/>
        <end position="62"/>
    </location>
</feature>
<dbReference type="EMBL" id="QYBC01000001">
    <property type="protein sequence ID" value="RYB07712.1"/>
    <property type="molecule type" value="Genomic_DNA"/>
</dbReference>
<keyword evidence="2" id="KW-0238">DNA-binding</keyword>
<dbReference type="SUPFAM" id="SSF53822">
    <property type="entry name" value="Periplasmic binding protein-like I"/>
    <property type="match status" value="1"/>
</dbReference>
<dbReference type="SMART" id="SM00354">
    <property type="entry name" value="HTH_LACI"/>
    <property type="match status" value="1"/>
</dbReference>
<dbReference type="Proteomes" id="UP000289411">
    <property type="component" value="Unassembled WGS sequence"/>
</dbReference>
<comment type="caution">
    <text evidence="5">The sequence shown here is derived from an EMBL/GenBank/DDBJ whole genome shotgun (WGS) entry which is preliminary data.</text>
</comment>
<dbReference type="Pfam" id="PF00356">
    <property type="entry name" value="LacI"/>
    <property type="match status" value="1"/>
</dbReference>
<gene>
    <name evidence="5" type="ORF">D3272_00830</name>
</gene>
<keyword evidence="1" id="KW-0805">Transcription regulation</keyword>
<name>A0A4Q2RJH4_9HYPH</name>
<protein>
    <submittedName>
        <fullName evidence="5">LacI family transcriptional regulator</fullName>
    </submittedName>
</protein>
<reference evidence="5 6" key="1">
    <citation type="submission" date="2018-09" db="EMBL/GenBank/DDBJ databases">
        <authorList>
            <person name="Grouzdev D.S."/>
            <person name="Krutkina M.S."/>
        </authorList>
    </citation>
    <scope>NUCLEOTIDE SEQUENCE [LARGE SCALE GENOMIC DNA]</scope>
    <source>
        <strain evidence="5 6">RmlP001</strain>
    </source>
</reference>
<dbReference type="SUPFAM" id="SSF47413">
    <property type="entry name" value="lambda repressor-like DNA-binding domains"/>
    <property type="match status" value="1"/>
</dbReference>
<dbReference type="Gene3D" id="3.40.50.2300">
    <property type="match status" value="2"/>
</dbReference>
<reference evidence="5 6" key="2">
    <citation type="submission" date="2019-02" db="EMBL/GenBank/DDBJ databases">
        <title>'Lichenibacterium ramalinii' gen. nov. sp. nov., 'Lichenibacterium minor' gen. nov. sp. nov.</title>
        <authorList>
            <person name="Pankratov T."/>
        </authorList>
    </citation>
    <scope>NUCLEOTIDE SEQUENCE [LARGE SCALE GENOMIC DNA]</scope>
    <source>
        <strain evidence="5 6">RmlP001</strain>
    </source>
</reference>
<dbReference type="InterPro" id="IPR046335">
    <property type="entry name" value="LacI/GalR-like_sensor"/>
</dbReference>
<organism evidence="5 6">
    <name type="scientific">Lichenibacterium ramalinae</name>
    <dbReference type="NCBI Taxonomy" id="2316527"/>
    <lineage>
        <taxon>Bacteria</taxon>
        <taxon>Pseudomonadati</taxon>
        <taxon>Pseudomonadota</taxon>
        <taxon>Alphaproteobacteria</taxon>
        <taxon>Hyphomicrobiales</taxon>
        <taxon>Lichenihabitantaceae</taxon>
        <taxon>Lichenibacterium</taxon>
    </lineage>
</organism>
<evidence type="ECO:0000313" key="5">
    <source>
        <dbReference type="EMBL" id="RYB07712.1"/>
    </source>
</evidence>
<sequence length="343" mass="36720">MSRPRITSHDVARRAGVSRTTVSLVLSGSGRVALSPETRKRVMRAAEDLGYKPNSAARMLVSGNSETIGLVVSDPSILLVDAFIPQILYGIERANREMGFHVLVEGLGAEERPGAYDHLVESRRIDGLIVLNPRVGDEALVSLIEKGFPLVLVGSVRHKDEVSVTFTTRAAIGAAVEHVVALGHRRIGAVTFSPRGYTSRDARLAALGAAMVGHDLHLDEDAITDGNFSAESGHRAATTLLERRPDLTAVFAGNDTIAIGVLSAARALGRRVPEDLSVVGFDDLPFAPWLTPALTTIRTDGVRQGTIAAEMLFARLGHAALHPPRVRLEPELVLRRSTGPAPD</sequence>